<organism evidence="2 3">
    <name type="scientific">Sphingobacterium hungaricum</name>
    <dbReference type="NCBI Taxonomy" id="2082723"/>
    <lineage>
        <taxon>Bacteria</taxon>
        <taxon>Pseudomonadati</taxon>
        <taxon>Bacteroidota</taxon>
        <taxon>Sphingobacteriia</taxon>
        <taxon>Sphingobacteriales</taxon>
        <taxon>Sphingobacteriaceae</taxon>
        <taxon>Sphingobacterium</taxon>
    </lineage>
</organism>
<keyword evidence="2" id="KW-0449">Lipoprotein</keyword>
<evidence type="ECO:0000313" key="3">
    <source>
        <dbReference type="Proteomes" id="UP000616201"/>
    </source>
</evidence>
<reference evidence="2" key="1">
    <citation type="submission" date="2018-02" db="EMBL/GenBank/DDBJ databases">
        <authorList>
            <person name="Vasarhelyi B.M."/>
            <person name="Deshmukh S."/>
            <person name="Balint B."/>
            <person name="Kukolya J."/>
        </authorList>
    </citation>
    <scope>NUCLEOTIDE SEQUENCE</scope>
    <source>
        <strain evidence="2">KB22</strain>
    </source>
</reference>
<proteinExistence type="predicted"/>
<dbReference type="RefSeq" id="WP_196935778.1">
    <property type="nucleotide sequence ID" value="NZ_MU158698.1"/>
</dbReference>
<protein>
    <submittedName>
        <fullName evidence="2">Gliding motility lipoprotein GldH</fullName>
    </submittedName>
</protein>
<sequence>MKTYCFFIFVLFLFSSCQEAVFYEKNTPILNRRWEYGDIKEFPVHIEDKNALYAVYVNLRNTDKYDFSNVFLRIHESGPALADTANRIELKLAELDGRWTGNDAGSLYEHQVLYKENYSFPDTGTYTFGIEQNMRENPLLDVSDVGIKLVKK</sequence>
<evidence type="ECO:0000256" key="1">
    <source>
        <dbReference type="SAM" id="SignalP"/>
    </source>
</evidence>
<feature type="signal peptide" evidence="1">
    <location>
        <begin position="1"/>
        <end position="20"/>
    </location>
</feature>
<dbReference type="InterPro" id="IPR020018">
    <property type="entry name" value="Motility-assoc_lipoprot_GldH"/>
</dbReference>
<dbReference type="PROSITE" id="PS51257">
    <property type="entry name" value="PROKAR_LIPOPROTEIN"/>
    <property type="match status" value="1"/>
</dbReference>
<feature type="chain" id="PRO_5037136814" evidence="1">
    <location>
        <begin position="21"/>
        <end position="152"/>
    </location>
</feature>
<dbReference type="AlphaFoldDB" id="A0A928YPI1"/>
<keyword evidence="3" id="KW-1185">Reference proteome</keyword>
<comment type="caution">
    <text evidence="2">The sequence shown here is derived from an EMBL/GenBank/DDBJ whole genome shotgun (WGS) entry which is preliminary data.</text>
</comment>
<evidence type="ECO:0000313" key="2">
    <source>
        <dbReference type="EMBL" id="MBE8712949.1"/>
    </source>
</evidence>
<dbReference type="NCBIfam" id="TIGR03511">
    <property type="entry name" value="GldH_lipo"/>
    <property type="match status" value="1"/>
</dbReference>
<accession>A0A928YPI1</accession>
<name>A0A928YPI1_9SPHI</name>
<dbReference type="Pfam" id="PF14109">
    <property type="entry name" value="GldH_lipo"/>
    <property type="match status" value="1"/>
</dbReference>
<gene>
    <name evidence="2" type="ORF">C4F49_04585</name>
</gene>
<keyword evidence="1" id="KW-0732">Signal</keyword>
<dbReference type="Proteomes" id="UP000616201">
    <property type="component" value="Unassembled WGS sequence"/>
</dbReference>
<dbReference type="EMBL" id="PRDK01000003">
    <property type="protein sequence ID" value="MBE8712949.1"/>
    <property type="molecule type" value="Genomic_DNA"/>
</dbReference>